<dbReference type="InterPro" id="IPR050445">
    <property type="entry name" value="Bact_polysacc_biosynth/exp"/>
</dbReference>
<evidence type="ECO:0000256" key="1">
    <source>
        <dbReference type="SAM" id="Phobius"/>
    </source>
</evidence>
<dbReference type="Proteomes" id="UP001055159">
    <property type="component" value="Chromosome"/>
</dbReference>
<gene>
    <name evidence="3" type="ORF">H7H73_27200</name>
    <name evidence="4" type="ORF">MJO55_07365</name>
</gene>
<protein>
    <recommendedName>
        <fullName evidence="2">CobQ/CobB/MinD/ParA nucleotide binding domain-containing protein</fullName>
    </recommendedName>
</protein>
<dbReference type="RefSeq" id="WP_239735849.1">
    <property type="nucleotide sequence ID" value="NZ_CP092427.2"/>
</dbReference>
<evidence type="ECO:0000259" key="2">
    <source>
        <dbReference type="Pfam" id="PF01656"/>
    </source>
</evidence>
<proteinExistence type="predicted"/>
<keyword evidence="1" id="KW-1133">Transmembrane helix</keyword>
<dbReference type="Pfam" id="PF01656">
    <property type="entry name" value="CbiA"/>
    <property type="match status" value="1"/>
</dbReference>
<accession>A0A9X3BTK7</accession>
<dbReference type="GO" id="GO:0004713">
    <property type="term" value="F:protein tyrosine kinase activity"/>
    <property type="evidence" value="ECO:0007669"/>
    <property type="project" value="TreeGrafter"/>
</dbReference>
<dbReference type="Gene3D" id="3.40.50.300">
    <property type="entry name" value="P-loop containing nucleotide triphosphate hydrolases"/>
    <property type="match status" value="2"/>
</dbReference>
<dbReference type="SUPFAM" id="SSF52540">
    <property type="entry name" value="P-loop containing nucleoside triphosphate hydrolases"/>
    <property type="match status" value="1"/>
</dbReference>
<feature type="transmembrane region" description="Helical" evidence="1">
    <location>
        <begin position="175"/>
        <end position="197"/>
    </location>
</feature>
<evidence type="ECO:0000313" key="3">
    <source>
        <dbReference type="EMBL" id="MCV7073451.1"/>
    </source>
</evidence>
<evidence type="ECO:0000313" key="4">
    <source>
        <dbReference type="EMBL" id="ULP38237.1"/>
    </source>
</evidence>
<dbReference type="GO" id="GO:0005886">
    <property type="term" value="C:plasma membrane"/>
    <property type="evidence" value="ECO:0007669"/>
    <property type="project" value="TreeGrafter"/>
</dbReference>
<evidence type="ECO:0000313" key="5">
    <source>
        <dbReference type="Proteomes" id="UP001055159"/>
    </source>
</evidence>
<reference evidence="4" key="3">
    <citation type="submission" date="2022-08" db="EMBL/GenBank/DDBJ databases">
        <title>Whole genome sequencing of non-tuberculosis mycobacteria type-strains.</title>
        <authorList>
            <person name="Igarashi Y."/>
            <person name="Osugi A."/>
            <person name="Mitarai S."/>
        </authorList>
    </citation>
    <scope>NUCLEOTIDE SEQUENCE</scope>
    <source>
        <strain evidence="4">JCM 16372</strain>
    </source>
</reference>
<keyword evidence="5" id="KW-1185">Reference proteome</keyword>
<feature type="domain" description="CobQ/CobB/MinD/ParA nucleotide binding" evidence="2">
    <location>
        <begin position="270"/>
        <end position="419"/>
    </location>
</feature>
<dbReference type="Proteomes" id="UP001140272">
    <property type="component" value="Unassembled WGS sequence"/>
</dbReference>
<dbReference type="AlphaFoldDB" id="A0A9X3BTK7"/>
<reference evidence="3" key="1">
    <citation type="submission" date="2020-07" db="EMBL/GenBank/DDBJ databases">
        <authorList>
            <person name="Pettersson B.M.F."/>
            <person name="Behra P.R.K."/>
            <person name="Ramesh M."/>
            <person name="Das S."/>
            <person name="Dasgupta S."/>
            <person name="Kirsebom L.A."/>
        </authorList>
    </citation>
    <scope>NUCLEOTIDE SEQUENCE</scope>
    <source>
        <strain evidence="3">DSM 45406</strain>
    </source>
</reference>
<evidence type="ECO:0000313" key="6">
    <source>
        <dbReference type="Proteomes" id="UP001140272"/>
    </source>
</evidence>
<dbReference type="InterPro" id="IPR027417">
    <property type="entry name" value="P-loop_NTPase"/>
</dbReference>
<reference evidence="3" key="2">
    <citation type="journal article" date="2022" name="BMC Genomics">
        <title>Comparative genome analysis of mycobacteria focusing on tRNA and non-coding RNA.</title>
        <authorList>
            <person name="Behra P.R.K."/>
            <person name="Pettersson B.M.F."/>
            <person name="Ramesh M."/>
            <person name="Das S."/>
            <person name="Dasgupta S."/>
            <person name="Kirsebom L.A."/>
        </authorList>
    </citation>
    <scope>NUCLEOTIDE SEQUENCE</scope>
    <source>
        <strain evidence="3">DSM 45406</strain>
    </source>
</reference>
<sequence>MELLKRGWLVVRRRWHVVMIVVVGALVAVSLVNAAQRTEYTATSELFLRSPDVKTSTSAYQGDLFSRQRAQTYVSMLRSDELARLVIDKLALPESPGELVKRVKGDIVKDTVLITVSVTDDNAQRAANIANTYGAVFGQYIATVENVNNDPNIPALVVTVKAASAETAVRGGQSIWLLTALGAIAALVVSGLLLWFLEKFDTKLRSRQQIENLAHAPVIGSLPPTRSLSSRGVVDTYGEDHVFAEAARRLSVNVDHTARQLGTSRTPAIAIAAVQRSDGKTVVAMAVATALADRGYRVGYIDADRFGTVSSDTQAMATGEISLDGVEFVSLRSDELSLCEKTLRSAINKLAGVSEVILIDGPAFGDAAEAQMIAEVADAALLVVRPGRTSSVGLERLKSTMEVLDTPVIGIVVNHAKETGTLASTYI</sequence>
<dbReference type="PANTHER" id="PTHR32309:SF13">
    <property type="entry name" value="FERRIC ENTEROBACTIN TRANSPORT PROTEIN FEPE"/>
    <property type="match status" value="1"/>
</dbReference>
<organism evidence="3 6">
    <name type="scientific">Mycolicibacterium rufum</name>
    <dbReference type="NCBI Taxonomy" id="318424"/>
    <lineage>
        <taxon>Bacteria</taxon>
        <taxon>Bacillati</taxon>
        <taxon>Actinomycetota</taxon>
        <taxon>Actinomycetes</taxon>
        <taxon>Mycobacteriales</taxon>
        <taxon>Mycobacteriaceae</taxon>
        <taxon>Mycolicibacterium</taxon>
    </lineage>
</organism>
<dbReference type="InterPro" id="IPR002586">
    <property type="entry name" value="CobQ/CobB/MinD/ParA_Nub-bd_dom"/>
</dbReference>
<dbReference type="EMBL" id="CP092427">
    <property type="protein sequence ID" value="ULP38237.1"/>
    <property type="molecule type" value="Genomic_DNA"/>
</dbReference>
<keyword evidence="1" id="KW-0472">Membrane</keyword>
<keyword evidence="1" id="KW-0812">Transmembrane</keyword>
<dbReference type="EMBL" id="JACKRN010000872">
    <property type="protein sequence ID" value="MCV7073451.1"/>
    <property type="molecule type" value="Genomic_DNA"/>
</dbReference>
<name>A0A9X3BTK7_9MYCO</name>
<dbReference type="PANTHER" id="PTHR32309">
    <property type="entry name" value="TYROSINE-PROTEIN KINASE"/>
    <property type="match status" value="1"/>
</dbReference>